<name>A0A067PED2_9AGAM</name>
<organism evidence="3 4">
    <name type="scientific">Jaapia argillacea MUCL 33604</name>
    <dbReference type="NCBI Taxonomy" id="933084"/>
    <lineage>
        <taxon>Eukaryota</taxon>
        <taxon>Fungi</taxon>
        <taxon>Dikarya</taxon>
        <taxon>Basidiomycota</taxon>
        <taxon>Agaricomycotina</taxon>
        <taxon>Agaricomycetes</taxon>
        <taxon>Agaricomycetidae</taxon>
        <taxon>Jaapiales</taxon>
        <taxon>Jaapiaceae</taxon>
        <taxon>Jaapia</taxon>
    </lineage>
</organism>
<dbReference type="OrthoDB" id="3060478at2759"/>
<proteinExistence type="predicted"/>
<evidence type="ECO:0000313" key="3">
    <source>
        <dbReference type="EMBL" id="KDQ49367.1"/>
    </source>
</evidence>
<dbReference type="HOGENOM" id="CLU_1161294_0_0_1"/>
<dbReference type="Proteomes" id="UP000027265">
    <property type="component" value="Unassembled WGS sequence"/>
</dbReference>
<feature type="region of interest" description="Disordered" evidence="1">
    <location>
        <begin position="201"/>
        <end position="239"/>
    </location>
</feature>
<reference evidence="4" key="1">
    <citation type="journal article" date="2014" name="Proc. Natl. Acad. Sci. U.S.A.">
        <title>Extensive sampling of basidiomycete genomes demonstrates inadequacy of the white-rot/brown-rot paradigm for wood decay fungi.</title>
        <authorList>
            <person name="Riley R."/>
            <person name="Salamov A.A."/>
            <person name="Brown D.W."/>
            <person name="Nagy L.G."/>
            <person name="Floudas D."/>
            <person name="Held B.W."/>
            <person name="Levasseur A."/>
            <person name="Lombard V."/>
            <person name="Morin E."/>
            <person name="Otillar R."/>
            <person name="Lindquist E.A."/>
            <person name="Sun H."/>
            <person name="LaButti K.M."/>
            <person name="Schmutz J."/>
            <person name="Jabbour D."/>
            <person name="Luo H."/>
            <person name="Baker S.E."/>
            <person name="Pisabarro A.G."/>
            <person name="Walton J.D."/>
            <person name="Blanchette R.A."/>
            <person name="Henrissat B."/>
            <person name="Martin F."/>
            <person name="Cullen D."/>
            <person name="Hibbett D.S."/>
            <person name="Grigoriev I.V."/>
        </authorList>
    </citation>
    <scope>NUCLEOTIDE SEQUENCE [LARGE SCALE GENOMIC DNA]</scope>
    <source>
        <strain evidence="4">MUCL 33604</strain>
    </source>
</reference>
<dbReference type="EMBL" id="KL197787">
    <property type="protein sequence ID" value="KDQ49367.1"/>
    <property type="molecule type" value="Genomic_DNA"/>
</dbReference>
<evidence type="ECO:0000259" key="2">
    <source>
        <dbReference type="Pfam" id="PF20411"/>
    </source>
</evidence>
<evidence type="ECO:0000313" key="4">
    <source>
        <dbReference type="Proteomes" id="UP000027265"/>
    </source>
</evidence>
<dbReference type="InterPro" id="IPR046520">
    <property type="entry name" value="DUF6697"/>
</dbReference>
<dbReference type="AlphaFoldDB" id="A0A067PED2"/>
<gene>
    <name evidence="3" type="ORF">JAAARDRAFT_644481</name>
</gene>
<feature type="domain" description="DUF6697" evidence="2">
    <location>
        <begin position="78"/>
        <end position="192"/>
    </location>
</feature>
<dbReference type="InParanoid" id="A0A067PED2"/>
<accession>A0A067PED2</accession>
<evidence type="ECO:0000256" key="1">
    <source>
        <dbReference type="SAM" id="MobiDB-lite"/>
    </source>
</evidence>
<protein>
    <recommendedName>
        <fullName evidence="2">DUF6697 domain-containing protein</fullName>
    </recommendedName>
</protein>
<keyword evidence="4" id="KW-1185">Reference proteome</keyword>
<sequence length="239" mass="26493">MVKLPIIADRPRQDDLLPCFPRSNMSPATHLTQQMNALCTSDGFIFAPDLTVWCLPAPGDATPPQHALLIEPHYEYRYFAEQKGCSWNERNTNFQRFAGNTRELFFRAKGGMIHYAGTYKCLSLSRLSGEEYRRLPLGVQKYLLSKVLTTKLSTPLLAASLIQDSFEKGVILPLCLGLQCVGFNHELYRLMLNVQKGSVPKKSAPVPIAIPANGSKGVPNPNKRKSSEQGGSNKKAKAT</sequence>
<dbReference type="Pfam" id="PF20411">
    <property type="entry name" value="DUF6697"/>
    <property type="match status" value="1"/>
</dbReference>